<dbReference type="PANTHER" id="PTHR14568:SF8">
    <property type="entry name" value="EXPERA DOMAIN-CONTAINING PROTEIN"/>
    <property type="match status" value="1"/>
</dbReference>
<protein>
    <recommendedName>
        <fullName evidence="7">EXPERA domain-containing protein</fullName>
    </recommendedName>
</protein>
<evidence type="ECO:0000313" key="9">
    <source>
        <dbReference type="Proteomes" id="UP001186944"/>
    </source>
</evidence>
<feature type="domain" description="EXPERA" evidence="7">
    <location>
        <begin position="62"/>
        <end position="185"/>
    </location>
</feature>
<evidence type="ECO:0000256" key="3">
    <source>
        <dbReference type="ARBA" id="ARBA00022989"/>
    </source>
</evidence>
<feature type="transmembrane region" description="Helical" evidence="6">
    <location>
        <begin position="34"/>
        <end position="54"/>
    </location>
</feature>
<evidence type="ECO:0000256" key="5">
    <source>
        <dbReference type="PROSITE-ProRule" id="PRU01087"/>
    </source>
</evidence>
<accession>A0AA88Y3G3</accession>
<comment type="caution">
    <text evidence="8">The sequence shown here is derived from an EMBL/GenBank/DDBJ whole genome shotgun (WGS) entry which is preliminary data.</text>
</comment>
<proteinExistence type="predicted"/>
<feature type="transmembrane region" description="Helical" evidence="6">
    <location>
        <begin position="66"/>
        <end position="84"/>
    </location>
</feature>
<keyword evidence="9" id="KW-1185">Reference proteome</keyword>
<dbReference type="Proteomes" id="UP001186944">
    <property type="component" value="Unassembled WGS sequence"/>
</dbReference>
<gene>
    <name evidence="8" type="ORF">FSP39_012094</name>
</gene>
<comment type="subcellular location">
    <subcellularLocation>
        <location evidence="1">Membrane</location>
        <topology evidence="1">Multi-pass membrane protein</topology>
    </subcellularLocation>
</comment>
<evidence type="ECO:0000313" key="8">
    <source>
        <dbReference type="EMBL" id="KAK3097685.1"/>
    </source>
</evidence>
<dbReference type="PROSITE" id="PS51751">
    <property type="entry name" value="EXPERA"/>
    <property type="match status" value="1"/>
</dbReference>
<dbReference type="Pfam" id="PF26083">
    <property type="entry name" value="TM_Tm6sf2"/>
    <property type="match status" value="1"/>
</dbReference>
<dbReference type="InterPro" id="IPR059044">
    <property type="entry name" value="TM_Tm6sf1/2"/>
</dbReference>
<dbReference type="PANTHER" id="PTHR14568">
    <property type="entry name" value="TRANSMEMBRANE SUPERFAMILY 6 MEMBER 1/2"/>
    <property type="match status" value="1"/>
</dbReference>
<dbReference type="AlphaFoldDB" id="A0AA88Y3G3"/>
<keyword evidence="2 5" id="KW-0812">Transmembrane</keyword>
<dbReference type="EMBL" id="VSWD01000007">
    <property type="protein sequence ID" value="KAK3097685.1"/>
    <property type="molecule type" value="Genomic_DNA"/>
</dbReference>
<feature type="transmembrane region" description="Helical" evidence="6">
    <location>
        <begin position="144"/>
        <end position="165"/>
    </location>
</feature>
<feature type="transmembrane region" description="Helical" evidence="6">
    <location>
        <begin position="257"/>
        <end position="276"/>
    </location>
</feature>
<feature type="transmembrane region" description="Helical" evidence="6">
    <location>
        <begin position="112"/>
        <end position="132"/>
    </location>
</feature>
<evidence type="ECO:0000256" key="6">
    <source>
        <dbReference type="SAM" id="Phobius"/>
    </source>
</evidence>
<dbReference type="GO" id="GO:0016020">
    <property type="term" value="C:membrane"/>
    <property type="evidence" value="ECO:0007669"/>
    <property type="project" value="UniProtKB-SubCell"/>
</dbReference>
<keyword evidence="4 5" id="KW-0472">Membrane</keyword>
<sequence length="317" mass="35767">MELSGTAVVLLTSLLALPIMYSVNLVPNLSAHPLSIFIVGSVVLAFIFLIPFLYERKYPRKKGSMYSVWSIFTFAALVDITIALENEGIAHNFMIFYMLGGEPYLKTSHGTMINFFDGILHFTMNVIILRAIDRGESYRNVGLYWAGSIVNSVIVLFLGAVIGHFGVKWSVLLNVPYLTVPIYVAFRLLQEQRWAYMKAALGCVETVTKLFIKNYEPYLVDPVAFPKVQGQFALMGAQLHHSTSSASMLPSTREARVVFWVVNLALMLIPQLFAFYCYQQSYDSPVKSPVKAGLEADEDYTISSPNRYNLRRRNLRS</sequence>
<keyword evidence="3 5" id="KW-1133">Transmembrane helix</keyword>
<name>A0AA88Y3G3_PINIB</name>
<evidence type="ECO:0000256" key="4">
    <source>
        <dbReference type="ARBA" id="ARBA00023136"/>
    </source>
</evidence>
<dbReference type="InterPro" id="IPR033118">
    <property type="entry name" value="EXPERA"/>
</dbReference>
<reference evidence="8" key="1">
    <citation type="submission" date="2019-08" db="EMBL/GenBank/DDBJ databases">
        <title>The improved chromosome-level genome for the pearl oyster Pinctada fucata martensii using PacBio sequencing and Hi-C.</title>
        <authorList>
            <person name="Zheng Z."/>
        </authorList>
    </citation>
    <scope>NUCLEOTIDE SEQUENCE</scope>
    <source>
        <strain evidence="8">ZZ-2019</strain>
        <tissue evidence="8">Adductor muscle</tissue>
    </source>
</reference>
<evidence type="ECO:0000256" key="1">
    <source>
        <dbReference type="ARBA" id="ARBA00004141"/>
    </source>
</evidence>
<evidence type="ECO:0000259" key="7">
    <source>
        <dbReference type="PROSITE" id="PS51751"/>
    </source>
</evidence>
<organism evidence="8 9">
    <name type="scientific">Pinctada imbricata</name>
    <name type="common">Atlantic pearl-oyster</name>
    <name type="synonym">Pinctada martensii</name>
    <dbReference type="NCBI Taxonomy" id="66713"/>
    <lineage>
        <taxon>Eukaryota</taxon>
        <taxon>Metazoa</taxon>
        <taxon>Spiralia</taxon>
        <taxon>Lophotrochozoa</taxon>
        <taxon>Mollusca</taxon>
        <taxon>Bivalvia</taxon>
        <taxon>Autobranchia</taxon>
        <taxon>Pteriomorphia</taxon>
        <taxon>Pterioida</taxon>
        <taxon>Pterioidea</taxon>
        <taxon>Pteriidae</taxon>
        <taxon>Pinctada</taxon>
    </lineage>
</organism>
<evidence type="ECO:0000256" key="2">
    <source>
        <dbReference type="ARBA" id="ARBA00022692"/>
    </source>
</evidence>
<feature type="transmembrane region" description="Helical" evidence="6">
    <location>
        <begin position="171"/>
        <end position="189"/>
    </location>
</feature>